<gene>
    <name evidence="1" type="ORF">CPSG_04865</name>
</gene>
<proteinExistence type="predicted"/>
<accession>E9D5I5</accession>
<sequence>MATNRNRLSEILASFEYWVNARNLALAPIILLFANVSVFEDMLTLIPLNLCFPGYCGGSDARKALMPAANCFLRADRSSRYINMNKLNIEKPSVLALDILVGLWETLYNTPWTHS</sequence>
<dbReference type="EMBL" id="GL636492">
    <property type="protein sequence ID" value="EFW18179.1"/>
    <property type="molecule type" value="Genomic_DNA"/>
</dbReference>
<dbReference type="Proteomes" id="UP000002497">
    <property type="component" value="Unassembled WGS sequence"/>
</dbReference>
<dbReference type="VEuPathDB" id="FungiDB:CPSG_04865"/>
<dbReference type="InterPro" id="IPR027417">
    <property type="entry name" value="P-loop_NTPase"/>
</dbReference>
<dbReference type="VEuPathDB" id="FungiDB:D8B26_005022"/>
<organism evidence="2">
    <name type="scientific">Coccidioides posadasii (strain RMSCC 757 / Silveira)</name>
    <name type="common">Valley fever fungus</name>
    <dbReference type="NCBI Taxonomy" id="443226"/>
    <lineage>
        <taxon>Eukaryota</taxon>
        <taxon>Fungi</taxon>
        <taxon>Dikarya</taxon>
        <taxon>Ascomycota</taxon>
        <taxon>Pezizomycotina</taxon>
        <taxon>Eurotiomycetes</taxon>
        <taxon>Eurotiomycetidae</taxon>
        <taxon>Onygenales</taxon>
        <taxon>Onygenaceae</taxon>
        <taxon>Coccidioides</taxon>
    </lineage>
</organism>
<protein>
    <submittedName>
        <fullName evidence="1">Predicted protein</fullName>
    </submittedName>
</protein>
<dbReference type="Gene3D" id="3.40.50.300">
    <property type="entry name" value="P-loop containing nucleotide triphosphate hydrolases"/>
    <property type="match status" value="1"/>
</dbReference>
<evidence type="ECO:0000313" key="1">
    <source>
        <dbReference type="EMBL" id="EFW18179.1"/>
    </source>
</evidence>
<dbReference type="HOGENOM" id="CLU_2108811_0_0_1"/>
<reference evidence="2" key="2">
    <citation type="submission" date="2010-03" db="EMBL/GenBank/DDBJ databases">
        <title>The genome sequence of Coccidioides posadasii strain Silveira.</title>
        <authorList>
            <consortium name="The Broad Institute Genome Sequencing Center for Infectious Disease"/>
            <person name="Neafsey D."/>
            <person name="Orbach M."/>
            <person name="Henn M.R."/>
            <person name="Cole G.T."/>
            <person name="Galgiani J."/>
            <person name="Gardner M.J."/>
            <person name="Kirkland T.N."/>
            <person name="Taylor J.W."/>
            <person name="Young S.K."/>
            <person name="Zeng Q."/>
            <person name="Koehrsen M."/>
            <person name="Alvarado L."/>
            <person name="Berlin A."/>
            <person name="Borenstein D."/>
            <person name="Chapman S.B."/>
            <person name="Chen Z."/>
            <person name="Engels R."/>
            <person name="Freedman E."/>
            <person name="Gellesch M."/>
            <person name="Goldberg J."/>
            <person name="Griggs A."/>
            <person name="Gujja S."/>
            <person name="Heilman E."/>
            <person name="Heiman D."/>
            <person name="Howarth C."/>
            <person name="Jen D."/>
            <person name="Larson L."/>
            <person name="Mehta T."/>
            <person name="Neiman D."/>
            <person name="Park D."/>
            <person name="Pearson M."/>
            <person name="Richards J."/>
            <person name="Roberts A."/>
            <person name="Saif S."/>
            <person name="Shea T."/>
            <person name="Shenoy N."/>
            <person name="Sisk P."/>
            <person name="Stolte C."/>
            <person name="Sykes S."/>
            <person name="Walk T."/>
            <person name="White J."/>
            <person name="Yandava C."/>
            <person name="Haas B."/>
            <person name="Nusbaum C."/>
            <person name="Birren B."/>
        </authorList>
    </citation>
    <scope>NUCLEOTIDE SEQUENCE [LARGE SCALE GENOMIC DNA]</scope>
    <source>
        <strain evidence="2">RMSCC 757 / Silveira</strain>
    </source>
</reference>
<keyword evidence="2" id="KW-1185">Reference proteome</keyword>
<dbReference type="AlphaFoldDB" id="E9D5I5"/>
<reference evidence="2" key="1">
    <citation type="journal article" date="2010" name="Genome Res.">
        <title>Population genomic sequencing of Coccidioides fungi reveals recent hybridization and transposon control.</title>
        <authorList>
            <person name="Neafsey D.E."/>
            <person name="Barker B.M."/>
            <person name="Sharpton T.J."/>
            <person name="Stajich J.E."/>
            <person name="Park D.J."/>
            <person name="Whiston E."/>
            <person name="Hung C.-Y."/>
            <person name="McMahan C."/>
            <person name="White J."/>
            <person name="Sykes S."/>
            <person name="Heiman D."/>
            <person name="Young S."/>
            <person name="Zeng Q."/>
            <person name="Abouelleil A."/>
            <person name="Aftuck L."/>
            <person name="Bessette D."/>
            <person name="Brown A."/>
            <person name="FitzGerald M."/>
            <person name="Lui A."/>
            <person name="Macdonald J.P."/>
            <person name="Priest M."/>
            <person name="Orbach M.J."/>
            <person name="Galgiani J.N."/>
            <person name="Kirkland T.N."/>
            <person name="Cole G.T."/>
            <person name="Birren B.W."/>
            <person name="Henn M.R."/>
            <person name="Taylor J.W."/>
            <person name="Rounsley S.D."/>
        </authorList>
    </citation>
    <scope>NUCLEOTIDE SEQUENCE [LARGE SCALE GENOMIC DNA]</scope>
    <source>
        <strain evidence="2">RMSCC 757 / Silveira</strain>
    </source>
</reference>
<name>E9D5I5_COCPS</name>
<evidence type="ECO:0000313" key="2">
    <source>
        <dbReference type="Proteomes" id="UP000002497"/>
    </source>
</evidence>